<dbReference type="PROSITE" id="PS51898">
    <property type="entry name" value="TYR_RECOMBINASE"/>
    <property type="match status" value="1"/>
</dbReference>
<name>A0ABX1ES88_9PROT</name>
<keyword evidence="7" id="KW-1185">Reference proteome</keyword>
<evidence type="ECO:0000256" key="3">
    <source>
        <dbReference type="ARBA" id="ARBA00023125"/>
    </source>
</evidence>
<evidence type="ECO:0000256" key="4">
    <source>
        <dbReference type="ARBA" id="ARBA00023172"/>
    </source>
</evidence>
<dbReference type="Pfam" id="PF00589">
    <property type="entry name" value="Phage_integrase"/>
    <property type="match status" value="1"/>
</dbReference>
<protein>
    <submittedName>
        <fullName evidence="6">Integrase arm-type DNA-binding domain-containing protein</fullName>
    </submittedName>
</protein>
<gene>
    <name evidence="6" type="ORF">HB662_01540</name>
</gene>
<dbReference type="Pfam" id="PF13356">
    <property type="entry name" value="Arm-DNA-bind_3"/>
    <property type="match status" value="1"/>
</dbReference>
<comment type="similarity">
    <text evidence="1">Belongs to the 'phage' integrase family.</text>
</comment>
<evidence type="ECO:0000259" key="5">
    <source>
        <dbReference type="PROSITE" id="PS51898"/>
    </source>
</evidence>
<keyword evidence="4" id="KW-0233">DNA recombination</keyword>
<accession>A0ABX1ES88</accession>
<evidence type="ECO:0000256" key="2">
    <source>
        <dbReference type="ARBA" id="ARBA00022908"/>
    </source>
</evidence>
<dbReference type="InterPro" id="IPR010998">
    <property type="entry name" value="Integrase_recombinase_N"/>
</dbReference>
<comment type="caution">
    <text evidence="6">The sequence shown here is derived from an EMBL/GenBank/DDBJ whole genome shotgun (WGS) entry which is preliminary data.</text>
</comment>
<dbReference type="Gene3D" id="3.30.160.390">
    <property type="entry name" value="Integrase, DNA-binding domain"/>
    <property type="match status" value="1"/>
</dbReference>
<organism evidence="6 7">
    <name type="scientific">Falsiroseomonas frigidaquae</name>
    <dbReference type="NCBI Taxonomy" id="487318"/>
    <lineage>
        <taxon>Bacteria</taxon>
        <taxon>Pseudomonadati</taxon>
        <taxon>Pseudomonadota</taxon>
        <taxon>Alphaproteobacteria</taxon>
        <taxon>Acetobacterales</taxon>
        <taxon>Roseomonadaceae</taxon>
        <taxon>Falsiroseomonas</taxon>
    </lineage>
</organism>
<dbReference type="Gene3D" id="1.10.443.10">
    <property type="entry name" value="Intergrase catalytic core"/>
    <property type="match status" value="1"/>
</dbReference>
<dbReference type="InterPro" id="IPR011010">
    <property type="entry name" value="DNA_brk_join_enz"/>
</dbReference>
<dbReference type="InterPro" id="IPR013762">
    <property type="entry name" value="Integrase-like_cat_sf"/>
</dbReference>
<dbReference type="PANTHER" id="PTHR30629:SF2">
    <property type="entry name" value="PROPHAGE INTEGRASE INTS-RELATED"/>
    <property type="match status" value="1"/>
</dbReference>
<feature type="domain" description="Tyr recombinase" evidence="5">
    <location>
        <begin position="237"/>
        <end position="416"/>
    </location>
</feature>
<dbReference type="InterPro" id="IPR050808">
    <property type="entry name" value="Phage_Integrase"/>
</dbReference>
<evidence type="ECO:0000313" key="7">
    <source>
        <dbReference type="Proteomes" id="UP000765160"/>
    </source>
</evidence>
<sequence>MKVKMTVALLDAQRPPNEGRVEIRDTVAPGLVLRITSGGVMTWSLRTRTADGRQTRPKLGTYPALSLSDARKAATAMLGAVQKGRDPVQEKREARAARVRLVAAQASTVAARLAEWQAARLADPSEPWSAKYAAEIARACNQAIIPKLGALQLDQTTREQWTRLIAAWRRAVVQPKAKPVEGTRRPAGAPARDGAGAAAFLYRTVSAFLNFAEAHGWVPLPLLPRKGASVIAPPPAARARVLSEAELVAIWRAADREPPKLRAFVRLLILTGAREAEVAEISAGEVDLAAGRWTIPGARTKNGIGYTLPLSPLALAELRAVWPAEAPDPADRLLGRSAARGFQGFGRLKIRMDAATRVTGWRWHDIRRTARTGMTRLGVPRDHAEAAINHISGRTQLERTYDRHDYAPEVLAALATWQAHVAGLVGREPAGAWSG</sequence>
<keyword evidence="2" id="KW-0229">DNA integration</keyword>
<evidence type="ECO:0000313" key="6">
    <source>
        <dbReference type="EMBL" id="NKE43442.1"/>
    </source>
</evidence>
<proteinExistence type="inferred from homology"/>
<dbReference type="EMBL" id="JAAVTX010000001">
    <property type="protein sequence ID" value="NKE43442.1"/>
    <property type="molecule type" value="Genomic_DNA"/>
</dbReference>
<dbReference type="SUPFAM" id="SSF56349">
    <property type="entry name" value="DNA breaking-rejoining enzymes"/>
    <property type="match status" value="1"/>
</dbReference>
<dbReference type="PANTHER" id="PTHR30629">
    <property type="entry name" value="PROPHAGE INTEGRASE"/>
    <property type="match status" value="1"/>
</dbReference>
<reference evidence="6 7" key="1">
    <citation type="submission" date="2020-03" db="EMBL/GenBank/DDBJ databases">
        <title>Roseomonas selenitidurans sp. nov. isolated from soil.</title>
        <authorList>
            <person name="Liu H."/>
        </authorList>
    </citation>
    <scope>NUCLEOTIDE SEQUENCE [LARGE SCALE GENOMIC DNA]</scope>
    <source>
        <strain evidence="6 7">JCM 15073</strain>
    </source>
</reference>
<dbReference type="Proteomes" id="UP000765160">
    <property type="component" value="Unassembled WGS sequence"/>
</dbReference>
<dbReference type="InterPro" id="IPR025166">
    <property type="entry name" value="Integrase_DNA_bind_dom"/>
</dbReference>
<evidence type="ECO:0000256" key="1">
    <source>
        <dbReference type="ARBA" id="ARBA00008857"/>
    </source>
</evidence>
<dbReference type="InterPro" id="IPR002104">
    <property type="entry name" value="Integrase_catalytic"/>
</dbReference>
<dbReference type="InterPro" id="IPR038488">
    <property type="entry name" value="Integrase_DNA-bd_sf"/>
</dbReference>
<dbReference type="RefSeq" id="WP_168046437.1">
    <property type="nucleotide sequence ID" value="NZ_JAATJR010000001.1"/>
</dbReference>
<keyword evidence="3 6" id="KW-0238">DNA-binding</keyword>
<dbReference type="Gene3D" id="1.10.150.130">
    <property type="match status" value="1"/>
</dbReference>
<dbReference type="GO" id="GO:0003677">
    <property type="term" value="F:DNA binding"/>
    <property type="evidence" value="ECO:0007669"/>
    <property type="project" value="UniProtKB-KW"/>
</dbReference>